<reference evidence="2 3" key="1">
    <citation type="journal article" date="2018" name="Sci. Rep.">
        <title>Characterisation of pathogen-specific regions and novel effector candidates in Fusarium oxysporum f. sp. cepae.</title>
        <authorList>
            <person name="Armitage A.D."/>
            <person name="Taylor A."/>
            <person name="Sobczyk M.K."/>
            <person name="Baxter L."/>
            <person name="Greenfield B.P."/>
            <person name="Bates H.J."/>
            <person name="Wilson F."/>
            <person name="Jackson A.C."/>
            <person name="Ott S."/>
            <person name="Harrison R.J."/>
            <person name="Clarkson J.P."/>
        </authorList>
    </citation>
    <scope>NUCLEOTIDE SEQUENCE [LARGE SCALE GENOMIC DNA]</scope>
    <source>
        <strain evidence="2 3">FoC_Fus2</strain>
    </source>
</reference>
<feature type="region of interest" description="Disordered" evidence="1">
    <location>
        <begin position="158"/>
        <end position="177"/>
    </location>
</feature>
<protein>
    <submittedName>
        <fullName evidence="2">Uncharacterized protein</fullName>
    </submittedName>
</protein>
<comment type="caution">
    <text evidence="2">The sequence shown here is derived from an EMBL/GenBank/DDBJ whole genome shotgun (WGS) entry which is preliminary data.</text>
</comment>
<sequence>MAAGFTVTQRQAAKGPQLPDTVHKLHVDARNVPTCSVVLLRNGVVPFNGSDLVTMKKAIDSMASTDPRIGYPVRAAYDAFKAAKDTDNVLLRKLWEFDARACKQVLRIADRPDNRGAPANPDHPRRTLGESPDDVAALIPLLIFLMRSSTANIFSDQAPKERLADTKTQLSPLIDDQ</sequence>
<accession>A0A3L6NBK2</accession>
<dbReference type="Proteomes" id="UP000270866">
    <property type="component" value="Chromosome 9"/>
</dbReference>
<evidence type="ECO:0000313" key="2">
    <source>
        <dbReference type="EMBL" id="RKK15128.1"/>
    </source>
</evidence>
<evidence type="ECO:0000256" key="1">
    <source>
        <dbReference type="SAM" id="MobiDB-lite"/>
    </source>
</evidence>
<gene>
    <name evidence="2" type="ORF">BFJ65_g11670</name>
</gene>
<proteinExistence type="predicted"/>
<organism evidence="2 3">
    <name type="scientific">Fusarium oxysporum f. sp. cepae</name>
    <dbReference type="NCBI Taxonomy" id="396571"/>
    <lineage>
        <taxon>Eukaryota</taxon>
        <taxon>Fungi</taxon>
        <taxon>Dikarya</taxon>
        <taxon>Ascomycota</taxon>
        <taxon>Pezizomycotina</taxon>
        <taxon>Sordariomycetes</taxon>
        <taxon>Hypocreomycetidae</taxon>
        <taxon>Hypocreales</taxon>
        <taxon>Nectriaceae</taxon>
        <taxon>Fusarium</taxon>
        <taxon>Fusarium oxysporum species complex</taxon>
    </lineage>
</organism>
<dbReference type="EMBL" id="MRCU01000007">
    <property type="protein sequence ID" value="RKK15128.1"/>
    <property type="molecule type" value="Genomic_DNA"/>
</dbReference>
<dbReference type="AlphaFoldDB" id="A0A3L6NBK2"/>
<feature type="region of interest" description="Disordered" evidence="1">
    <location>
        <begin position="111"/>
        <end position="131"/>
    </location>
</feature>
<evidence type="ECO:0000313" key="3">
    <source>
        <dbReference type="Proteomes" id="UP000270866"/>
    </source>
</evidence>
<name>A0A3L6NBK2_FUSOX</name>